<dbReference type="SMART" id="SM00418">
    <property type="entry name" value="HTH_ARSR"/>
    <property type="match status" value="1"/>
</dbReference>
<sequence>MAADKSHRVTDLDTLKALGHPLRIKLYRALYVAGTATASQLADEVGEVVSLVSYHLRKLAAHGIIEEAPEGRGDARERWWQPIAQGISTRDEDWRDSPEGEAVHTATSRLWARQLGEMYEHYLDTKDSWSDDWRDAAFNSGSMMSLTADELRCLGQEIEELFARWRARAKDAQEAGDVAGREKVSVHVQGAPYRTGSPQRGSS</sequence>
<dbReference type="CDD" id="cd00090">
    <property type="entry name" value="HTH_ARSR"/>
    <property type="match status" value="1"/>
</dbReference>
<keyword evidence="2" id="KW-0238">DNA-binding</keyword>
<evidence type="ECO:0000259" key="5">
    <source>
        <dbReference type="SMART" id="SM00418"/>
    </source>
</evidence>
<proteinExistence type="predicted"/>
<dbReference type="Pfam" id="PF12840">
    <property type="entry name" value="HTH_20"/>
    <property type="match status" value="1"/>
</dbReference>
<dbReference type="InterPro" id="IPR051081">
    <property type="entry name" value="HTH_MetalResp_TranReg"/>
</dbReference>
<dbReference type="EMBL" id="JBHSBI010000016">
    <property type="protein sequence ID" value="MFC4011427.1"/>
    <property type="molecule type" value="Genomic_DNA"/>
</dbReference>
<evidence type="ECO:0000313" key="7">
    <source>
        <dbReference type="Proteomes" id="UP001595851"/>
    </source>
</evidence>
<organism evidence="6 7">
    <name type="scientific">Nonomuraea purpurea</name>
    <dbReference type="NCBI Taxonomy" id="1849276"/>
    <lineage>
        <taxon>Bacteria</taxon>
        <taxon>Bacillati</taxon>
        <taxon>Actinomycetota</taxon>
        <taxon>Actinomycetes</taxon>
        <taxon>Streptosporangiales</taxon>
        <taxon>Streptosporangiaceae</taxon>
        <taxon>Nonomuraea</taxon>
    </lineage>
</organism>
<gene>
    <name evidence="6" type="ORF">ACFOY2_29650</name>
</gene>
<dbReference type="SUPFAM" id="SSF46785">
    <property type="entry name" value="Winged helix' DNA-binding domain"/>
    <property type="match status" value="1"/>
</dbReference>
<keyword evidence="1" id="KW-0805">Transcription regulation</keyword>
<feature type="region of interest" description="Disordered" evidence="4">
    <location>
        <begin position="172"/>
        <end position="203"/>
    </location>
</feature>
<dbReference type="Gene3D" id="1.10.10.10">
    <property type="entry name" value="Winged helix-like DNA-binding domain superfamily/Winged helix DNA-binding domain"/>
    <property type="match status" value="1"/>
</dbReference>
<evidence type="ECO:0000256" key="1">
    <source>
        <dbReference type="ARBA" id="ARBA00023015"/>
    </source>
</evidence>
<protein>
    <submittedName>
        <fullName evidence="6">Winged helix-turn-helix domain-containing protein</fullName>
    </submittedName>
</protein>
<name>A0ABV8GGC5_9ACTN</name>
<dbReference type="PANTHER" id="PTHR33154">
    <property type="entry name" value="TRANSCRIPTIONAL REGULATOR, ARSR FAMILY"/>
    <property type="match status" value="1"/>
</dbReference>
<comment type="caution">
    <text evidence="6">The sequence shown here is derived from an EMBL/GenBank/DDBJ whole genome shotgun (WGS) entry which is preliminary data.</text>
</comment>
<keyword evidence="7" id="KW-1185">Reference proteome</keyword>
<feature type="compositionally biased region" description="Basic and acidic residues" evidence="4">
    <location>
        <begin position="172"/>
        <end position="185"/>
    </location>
</feature>
<feature type="domain" description="HTH arsR-type" evidence="5">
    <location>
        <begin position="13"/>
        <end position="92"/>
    </location>
</feature>
<dbReference type="InterPro" id="IPR001845">
    <property type="entry name" value="HTH_ArsR_DNA-bd_dom"/>
</dbReference>
<dbReference type="InterPro" id="IPR036390">
    <property type="entry name" value="WH_DNA-bd_sf"/>
</dbReference>
<evidence type="ECO:0000256" key="3">
    <source>
        <dbReference type="ARBA" id="ARBA00023163"/>
    </source>
</evidence>
<keyword evidence="3" id="KW-0804">Transcription</keyword>
<reference evidence="7" key="1">
    <citation type="journal article" date="2019" name="Int. J. Syst. Evol. Microbiol.">
        <title>The Global Catalogue of Microorganisms (GCM) 10K type strain sequencing project: providing services to taxonomists for standard genome sequencing and annotation.</title>
        <authorList>
            <consortium name="The Broad Institute Genomics Platform"/>
            <consortium name="The Broad Institute Genome Sequencing Center for Infectious Disease"/>
            <person name="Wu L."/>
            <person name="Ma J."/>
        </authorList>
    </citation>
    <scope>NUCLEOTIDE SEQUENCE [LARGE SCALE GENOMIC DNA]</scope>
    <source>
        <strain evidence="7">TBRC 1276</strain>
    </source>
</reference>
<evidence type="ECO:0000313" key="6">
    <source>
        <dbReference type="EMBL" id="MFC4011427.1"/>
    </source>
</evidence>
<dbReference type="InterPro" id="IPR036388">
    <property type="entry name" value="WH-like_DNA-bd_sf"/>
</dbReference>
<accession>A0ABV8GGC5</accession>
<evidence type="ECO:0000256" key="4">
    <source>
        <dbReference type="SAM" id="MobiDB-lite"/>
    </source>
</evidence>
<dbReference type="Proteomes" id="UP001595851">
    <property type="component" value="Unassembled WGS sequence"/>
</dbReference>
<dbReference type="PANTHER" id="PTHR33154:SF15">
    <property type="entry name" value="REGULATORY PROTEIN ARSR"/>
    <property type="match status" value="1"/>
</dbReference>
<dbReference type="InterPro" id="IPR011991">
    <property type="entry name" value="ArsR-like_HTH"/>
</dbReference>
<dbReference type="RefSeq" id="WP_379531384.1">
    <property type="nucleotide sequence ID" value="NZ_JBHSBI010000016.1"/>
</dbReference>
<evidence type="ECO:0000256" key="2">
    <source>
        <dbReference type="ARBA" id="ARBA00023125"/>
    </source>
</evidence>